<dbReference type="Pfam" id="PF01966">
    <property type="entry name" value="HD"/>
    <property type="match status" value="1"/>
</dbReference>
<proteinExistence type="predicted"/>
<dbReference type="CDD" id="cd00077">
    <property type="entry name" value="HDc"/>
    <property type="match status" value="1"/>
</dbReference>
<dbReference type="Gene3D" id="1.20.58.1910">
    <property type="match status" value="1"/>
</dbReference>
<evidence type="ECO:0000313" key="3">
    <source>
        <dbReference type="Proteomes" id="UP000274822"/>
    </source>
</evidence>
<feature type="domain" description="HD/PDEase" evidence="1">
    <location>
        <begin position="23"/>
        <end position="155"/>
    </location>
</feature>
<dbReference type="PANTHER" id="PTHR33594:SF1">
    <property type="entry name" value="HD_PDEASE DOMAIN-CONTAINING PROTEIN"/>
    <property type="match status" value="1"/>
</dbReference>
<dbReference type="Gene3D" id="1.10.472.50">
    <property type="entry name" value="HD-domain/PDEase-like"/>
    <property type="match status" value="1"/>
</dbReference>
<dbReference type="Proteomes" id="UP000274822">
    <property type="component" value="Unassembled WGS sequence"/>
</dbReference>
<reference evidence="2 3" key="1">
    <citation type="journal article" date="2018" name="New Phytol.">
        <title>Phylogenomics of Endogonaceae and evolution of mycorrhizas within Mucoromycota.</title>
        <authorList>
            <person name="Chang Y."/>
            <person name="Desiro A."/>
            <person name="Na H."/>
            <person name="Sandor L."/>
            <person name="Lipzen A."/>
            <person name="Clum A."/>
            <person name="Barry K."/>
            <person name="Grigoriev I.V."/>
            <person name="Martin F.M."/>
            <person name="Stajich J.E."/>
            <person name="Smith M.E."/>
            <person name="Bonito G."/>
            <person name="Spatafora J.W."/>
        </authorList>
    </citation>
    <scope>NUCLEOTIDE SEQUENCE [LARGE SCALE GENOMIC DNA]</scope>
    <source>
        <strain evidence="2 3">AD002</strain>
    </source>
</reference>
<dbReference type="InterPro" id="IPR006674">
    <property type="entry name" value="HD_domain"/>
</dbReference>
<dbReference type="EMBL" id="RBNJ01003833">
    <property type="protein sequence ID" value="RUS30463.1"/>
    <property type="molecule type" value="Genomic_DNA"/>
</dbReference>
<protein>
    <recommendedName>
        <fullName evidence="1">HD/PDEase domain-containing protein</fullName>
    </recommendedName>
</protein>
<sequence length="209" mass="23126">MSPANFIIASSEAFVKTYMAKFDPSHDWLHVDRVRNTALHIARHPTSLQPCDLEVVELAGLFHDVADAKYVSADGPKKTGGEIVTEFLVGLDYDLVKAKIVARVVDNIGFRKELGWKESDDEEVRSWRDGCAELHAVQDADKLDAIGAFGIFRCAAFSGAKNRVLYVPNDKPIEDMTQEQYGEQSRAGAGSAINHFYGTLEALRRLGRA</sequence>
<name>A0A433QKZ6_9FUNG</name>
<keyword evidence="3" id="KW-1185">Reference proteome</keyword>
<dbReference type="SUPFAM" id="SSF109604">
    <property type="entry name" value="HD-domain/PDEase-like"/>
    <property type="match status" value="1"/>
</dbReference>
<evidence type="ECO:0000313" key="2">
    <source>
        <dbReference type="EMBL" id="RUS30463.1"/>
    </source>
</evidence>
<dbReference type="PANTHER" id="PTHR33594">
    <property type="entry name" value="SUPERFAMILY HYDROLASE, PUTATIVE (AFU_ORTHOLOGUE AFUA_1G03035)-RELATED"/>
    <property type="match status" value="1"/>
</dbReference>
<evidence type="ECO:0000259" key="1">
    <source>
        <dbReference type="SMART" id="SM00471"/>
    </source>
</evidence>
<comment type="caution">
    <text evidence="2">The sequence shown here is derived from an EMBL/GenBank/DDBJ whole genome shotgun (WGS) entry which is preliminary data.</text>
</comment>
<organism evidence="2 3">
    <name type="scientific">Jimgerdemannia flammicorona</name>
    <dbReference type="NCBI Taxonomy" id="994334"/>
    <lineage>
        <taxon>Eukaryota</taxon>
        <taxon>Fungi</taxon>
        <taxon>Fungi incertae sedis</taxon>
        <taxon>Mucoromycota</taxon>
        <taxon>Mucoromycotina</taxon>
        <taxon>Endogonomycetes</taxon>
        <taxon>Endogonales</taxon>
        <taxon>Endogonaceae</taxon>
        <taxon>Jimgerdemannia</taxon>
    </lineage>
</organism>
<dbReference type="InterPro" id="IPR003607">
    <property type="entry name" value="HD/PDEase_dom"/>
</dbReference>
<dbReference type="AlphaFoldDB" id="A0A433QKZ6"/>
<accession>A0A433QKZ6</accession>
<gene>
    <name evidence="2" type="ORF">BC938DRAFT_479363</name>
</gene>
<dbReference type="SMART" id="SM00471">
    <property type="entry name" value="HDc"/>
    <property type="match status" value="1"/>
</dbReference>